<evidence type="ECO:0000313" key="7">
    <source>
        <dbReference type="EMBL" id="MDD1782061.1"/>
    </source>
</evidence>
<keyword evidence="2 5" id="KW-0812">Transmembrane</keyword>
<evidence type="ECO:0000256" key="5">
    <source>
        <dbReference type="SAM" id="Phobius"/>
    </source>
</evidence>
<evidence type="ECO:0000313" key="8">
    <source>
        <dbReference type="Proteomes" id="UP001149821"/>
    </source>
</evidence>
<keyword evidence="7" id="KW-0436">Ligase</keyword>
<feature type="transmembrane region" description="Helical" evidence="5">
    <location>
        <begin position="350"/>
        <end position="370"/>
    </location>
</feature>
<feature type="transmembrane region" description="Helical" evidence="5">
    <location>
        <begin position="19"/>
        <end position="37"/>
    </location>
</feature>
<dbReference type="InterPro" id="IPR051533">
    <property type="entry name" value="WaaL-like"/>
</dbReference>
<gene>
    <name evidence="7" type="ORF">LRP49_12855</name>
</gene>
<evidence type="ECO:0000256" key="1">
    <source>
        <dbReference type="ARBA" id="ARBA00004141"/>
    </source>
</evidence>
<dbReference type="InterPro" id="IPR007016">
    <property type="entry name" value="O-antigen_ligase-rel_domated"/>
</dbReference>
<feature type="transmembrane region" description="Helical" evidence="5">
    <location>
        <begin position="234"/>
        <end position="254"/>
    </location>
</feature>
<dbReference type="EMBL" id="JAJUBB010000008">
    <property type="protein sequence ID" value="MDD1782061.1"/>
    <property type="molecule type" value="Genomic_DNA"/>
</dbReference>
<evidence type="ECO:0000256" key="4">
    <source>
        <dbReference type="ARBA" id="ARBA00023136"/>
    </source>
</evidence>
<proteinExistence type="predicted"/>
<feature type="transmembrane region" description="Helical" evidence="5">
    <location>
        <begin position="72"/>
        <end position="93"/>
    </location>
</feature>
<sequence>MANAVVSQNVGEFFGKKPIYNMVLFFFFIFVVSLVTSKPGMNISAAVLAIVSLSMFTLNYRKIASTKYLNATFYISFGVYFLFAVVSFFHPSIVDFEEYLYKDLYLLVIPIATLLLMEDDTRRKATLLLVIASLIASIYSIYNFVTIADFNIMIRTSGFLSSDRHLNCVILSSCICLHYLLSNNLETKLKVLILFTLVVFLTSIVVSSTRGGWLAAAVSFAFLIVKYHRRLIPYIAVALFASALLFSVIGGNAYKEVANRFTSIGNVTSDYSNTSRINMWKGGLSYLTHLSETQPETVVFGGGMESSATNYFKYLDSLTEEERLSYGKDGHRLGGTDFHMTFIDMSVKSGVLFTVTILSLFSIVACYAIFSYENNDVIKYMGAYLIGVFVWLPFYSIMQSYSAYIFTFAIAIVLAEYVKAKKIKSERVDEISLV</sequence>
<evidence type="ECO:0000256" key="3">
    <source>
        <dbReference type="ARBA" id="ARBA00022989"/>
    </source>
</evidence>
<keyword evidence="8" id="KW-1185">Reference proteome</keyword>
<feature type="domain" description="O-antigen ligase-related" evidence="6">
    <location>
        <begin position="196"/>
        <end position="288"/>
    </location>
</feature>
<feature type="transmembrane region" description="Helical" evidence="5">
    <location>
        <begin position="43"/>
        <end position="60"/>
    </location>
</feature>
<feature type="transmembrane region" description="Helical" evidence="5">
    <location>
        <begin position="401"/>
        <end position="418"/>
    </location>
</feature>
<name>A0ABT5QM45_9GAMM</name>
<accession>A0ABT5QM45</accession>
<dbReference type="PANTHER" id="PTHR37422">
    <property type="entry name" value="TEICHURONIC ACID BIOSYNTHESIS PROTEIN TUAE"/>
    <property type="match status" value="1"/>
</dbReference>
<dbReference type="PANTHER" id="PTHR37422:SF13">
    <property type="entry name" value="LIPOPOLYSACCHARIDE BIOSYNTHESIS PROTEIN PA4999-RELATED"/>
    <property type="match status" value="1"/>
</dbReference>
<dbReference type="GO" id="GO:0016874">
    <property type="term" value="F:ligase activity"/>
    <property type="evidence" value="ECO:0007669"/>
    <property type="project" value="UniProtKB-KW"/>
</dbReference>
<feature type="transmembrane region" description="Helical" evidence="5">
    <location>
        <begin position="189"/>
        <end position="206"/>
    </location>
</feature>
<comment type="subcellular location">
    <subcellularLocation>
        <location evidence="1">Membrane</location>
        <topology evidence="1">Multi-pass membrane protein</topology>
    </subcellularLocation>
</comment>
<dbReference type="Proteomes" id="UP001149821">
    <property type="component" value="Unassembled WGS sequence"/>
</dbReference>
<reference evidence="7" key="1">
    <citation type="submission" date="2021-12" db="EMBL/GenBank/DDBJ databases">
        <title>Enterovibrio ZSDZ35 sp. nov. and Enterovibrio ZSDZ42 sp. nov., isolated from coastal seawater in Qingdao.</title>
        <authorList>
            <person name="Zhang P."/>
        </authorList>
    </citation>
    <scope>NUCLEOTIDE SEQUENCE</scope>
    <source>
        <strain evidence="7">ZSDZ35</strain>
    </source>
</reference>
<feature type="transmembrane region" description="Helical" evidence="5">
    <location>
        <begin position="125"/>
        <end position="144"/>
    </location>
</feature>
<comment type="caution">
    <text evidence="7">The sequence shown here is derived from an EMBL/GenBank/DDBJ whole genome shotgun (WGS) entry which is preliminary data.</text>
</comment>
<evidence type="ECO:0000259" key="6">
    <source>
        <dbReference type="Pfam" id="PF04932"/>
    </source>
</evidence>
<dbReference type="Pfam" id="PF04932">
    <property type="entry name" value="Wzy_C"/>
    <property type="match status" value="1"/>
</dbReference>
<keyword evidence="3 5" id="KW-1133">Transmembrane helix</keyword>
<protein>
    <submittedName>
        <fullName evidence="7">O-antigen ligase family protein</fullName>
    </submittedName>
</protein>
<organism evidence="7 8">
    <name type="scientific">Enterovibrio qingdaonensis</name>
    <dbReference type="NCBI Taxonomy" id="2899818"/>
    <lineage>
        <taxon>Bacteria</taxon>
        <taxon>Pseudomonadati</taxon>
        <taxon>Pseudomonadota</taxon>
        <taxon>Gammaproteobacteria</taxon>
        <taxon>Vibrionales</taxon>
        <taxon>Vibrionaceae</taxon>
        <taxon>Enterovibrio</taxon>
    </lineage>
</organism>
<evidence type="ECO:0000256" key="2">
    <source>
        <dbReference type="ARBA" id="ARBA00022692"/>
    </source>
</evidence>
<keyword evidence="4 5" id="KW-0472">Membrane</keyword>
<dbReference type="RefSeq" id="WP_274142663.1">
    <property type="nucleotide sequence ID" value="NZ_JAJUBB010000008.1"/>
</dbReference>